<name>A0A6A6SP64_9PLEO</name>
<dbReference type="EMBL" id="MU004554">
    <property type="protein sequence ID" value="KAF2648158.1"/>
    <property type="molecule type" value="Genomic_DNA"/>
</dbReference>
<feature type="domain" description="Heterokaryon incompatibility" evidence="1">
    <location>
        <begin position="47"/>
        <end position="193"/>
    </location>
</feature>
<dbReference type="PANTHER" id="PTHR24148">
    <property type="entry name" value="ANKYRIN REPEAT DOMAIN-CONTAINING PROTEIN 39 HOMOLOG-RELATED"/>
    <property type="match status" value="1"/>
</dbReference>
<dbReference type="InterPro" id="IPR052895">
    <property type="entry name" value="HetReg/Transcr_Mod"/>
</dbReference>
<organism evidence="2 3">
    <name type="scientific">Lophiostoma macrostomum CBS 122681</name>
    <dbReference type="NCBI Taxonomy" id="1314788"/>
    <lineage>
        <taxon>Eukaryota</taxon>
        <taxon>Fungi</taxon>
        <taxon>Dikarya</taxon>
        <taxon>Ascomycota</taxon>
        <taxon>Pezizomycotina</taxon>
        <taxon>Dothideomycetes</taxon>
        <taxon>Pleosporomycetidae</taxon>
        <taxon>Pleosporales</taxon>
        <taxon>Lophiostomataceae</taxon>
        <taxon>Lophiostoma</taxon>
    </lineage>
</organism>
<evidence type="ECO:0000313" key="3">
    <source>
        <dbReference type="Proteomes" id="UP000799324"/>
    </source>
</evidence>
<gene>
    <name evidence="2" type="ORF">K491DRAFT_613292</name>
</gene>
<accession>A0A6A6SP64</accession>
<evidence type="ECO:0000259" key="1">
    <source>
        <dbReference type="Pfam" id="PF06985"/>
    </source>
</evidence>
<dbReference type="PANTHER" id="PTHR24148:SF80">
    <property type="entry name" value="HETEROKARYON INCOMPATIBILITY DOMAIN-CONTAINING PROTEIN"/>
    <property type="match status" value="1"/>
</dbReference>
<dbReference type="Pfam" id="PF06985">
    <property type="entry name" value="HET"/>
    <property type="match status" value="1"/>
</dbReference>
<feature type="non-terminal residue" evidence="2">
    <location>
        <position position="299"/>
    </location>
</feature>
<dbReference type="Proteomes" id="UP000799324">
    <property type="component" value="Unassembled WGS sequence"/>
</dbReference>
<sequence>MSSPHTYEALSSPDHIRVIILEPSLDCSAPLQFSFHQASLGDLEAQYEAISYCWGPPVLECPLFNSDGTVVHVTKNLESAIRRFCLRAEQRWLWADAACINQNDDQEKAVQIPLMVGIFRGAKTVLAWLGEPDDDDDDDDAVRAIQGLIRLSRKQRQGGLQQAIQSSGEMPSVEVMLKALKLHWFSRLWIIQEVVHNIDVMFHYGKAMISWPRFCIALESWYADITVPDQTSRDVMEQKIRSIRRIYQLWVQHCGVIGPLHTTLHVASEDRSLGIIDLMTEFVEYGCSDDRDRIFAMYS</sequence>
<reference evidence="2" key="1">
    <citation type="journal article" date="2020" name="Stud. Mycol.">
        <title>101 Dothideomycetes genomes: a test case for predicting lifestyles and emergence of pathogens.</title>
        <authorList>
            <person name="Haridas S."/>
            <person name="Albert R."/>
            <person name="Binder M."/>
            <person name="Bloem J."/>
            <person name="Labutti K."/>
            <person name="Salamov A."/>
            <person name="Andreopoulos B."/>
            <person name="Baker S."/>
            <person name="Barry K."/>
            <person name="Bills G."/>
            <person name="Bluhm B."/>
            <person name="Cannon C."/>
            <person name="Castanera R."/>
            <person name="Culley D."/>
            <person name="Daum C."/>
            <person name="Ezra D."/>
            <person name="Gonzalez J."/>
            <person name="Henrissat B."/>
            <person name="Kuo A."/>
            <person name="Liang C."/>
            <person name="Lipzen A."/>
            <person name="Lutzoni F."/>
            <person name="Magnuson J."/>
            <person name="Mondo S."/>
            <person name="Nolan M."/>
            <person name="Ohm R."/>
            <person name="Pangilinan J."/>
            <person name="Park H.-J."/>
            <person name="Ramirez L."/>
            <person name="Alfaro M."/>
            <person name="Sun H."/>
            <person name="Tritt A."/>
            <person name="Yoshinaga Y."/>
            <person name="Zwiers L.-H."/>
            <person name="Turgeon B."/>
            <person name="Goodwin S."/>
            <person name="Spatafora J."/>
            <person name="Crous P."/>
            <person name="Grigoriev I."/>
        </authorList>
    </citation>
    <scope>NUCLEOTIDE SEQUENCE</scope>
    <source>
        <strain evidence="2">CBS 122681</strain>
    </source>
</reference>
<evidence type="ECO:0000313" key="2">
    <source>
        <dbReference type="EMBL" id="KAF2648158.1"/>
    </source>
</evidence>
<dbReference type="AlphaFoldDB" id="A0A6A6SP64"/>
<dbReference type="OrthoDB" id="2157530at2759"/>
<proteinExistence type="predicted"/>
<keyword evidence="3" id="KW-1185">Reference proteome</keyword>
<dbReference type="InterPro" id="IPR010730">
    <property type="entry name" value="HET"/>
</dbReference>
<protein>
    <submittedName>
        <fullName evidence="2">HET-domain-containing protein</fullName>
    </submittedName>
</protein>